<evidence type="ECO:0000256" key="1">
    <source>
        <dbReference type="SAM" id="MobiDB-lite"/>
    </source>
</evidence>
<reference evidence="3" key="1">
    <citation type="submission" date="2022-06" db="EMBL/GenBank/DDBJ databases">
        <title>Amycolatopsis iheyaensis sp. nov., a new species of the genus Amycolatopsis isolated from soil in Iheya island, Japan.</title>
        <authorList>
            <person name="Ngamcharungchit C."/>
            <person name="Kanto H."/>
            <person name="Take A."/>
            <person name="Intra B."/>
            <person name="Matsumoto A."/>
            <person name="Panbangred W."/>
            <person name="Inahashi Y."/>
        </authorList>
    </citation>
    <scope>NUCLEOTIDE SEQUENCE</scope>
    <source>
        <strain evidence="3">OK19-0408</strain>
    </source>
</reference>
<proteinExistence type="predicted"/>
<evidence type="ECO:0000313" key="4">
    <source>
        <dbReference type="Proteomes" id="UP001144096"/>
    </source>
</evidence>
<dbReference type="AlphaFoldDB" id="A0A9X2SHF1"/>
<evidence type="ECO:0000313" key="3">
    <source>
        <dbReference type="EMBL" id="MCR6481763.1"/>
    </source>
</evidence>
<dbReference type="InterPro" id="IPR053931">
    <property type="entry name" value="RapZ_C"/>
</dbReference>
<dbReference type="Pfam" id="PF22740">
    <property type="entry name" value="PapZ_C"/>
    <property type="match status" value="1"/>
</dbReference>
<dbReference type="RefSeq" id="WP_257918388.1">
    <property type="nucleotide sequence ID" value="NZ_JAMXQV010000001.1"/>
</dbReference>
<feature type="domain" description="RapZ C-terminal" evidence="2">
    <location>
        <begin position="33"/>
        <end position="154"/>
    </location>
</feature>
<accession>A0A9X2SHF1</accession>
<name>A0A9X2SHF1_9PSEU</name>
<organism evidence="3 4">
    <name type="scientific">Amycolatopsis iheyensis</name>
    <dbReference type="NCBI Taxonomy" id="2945988"/>
    <lineage>
        <taxon>Bacteria</taxon>
        <taxon>Bacillati</taxon>
        <taxon>Actinomycetota</taxon>
        <taxon>Actinomycetes</taxon>
        <taxon>Pseudonocardiales</taxon>
        <taxon>Pseudonocardiaceae</taxon>
        <taxon>Amycolatopsis</taxon>
    </lineage>
</organism>
<protein>
    <recommendedName>
        <fullName evidence="2">RapZ C-terminal domain-containing protein</fullName>
    </recommendedName>
</protein>
<comment type="caution">
    <text evidence="3">The sequence shown here is derived from an EMBL/GenBank/DDBJ whole genome shotgun (WGS) entry which is preliminary data.</text>
</comment>
<dbReference type="EMBL" id="JAMXQV010000001">
    <property type="protein sequence ID" value="MCR6481763.1"/>
    <property type="molecule type" value="Genomic_DNA"/>
</dbReference>
<dbReference type="PANTHER" id="PTHR30448">
    <property type="entry name" value="RNASE ADAPTER PROTEIN RAPZ"/>
    <property type="match status" value="1"/>
</dbReference>
<evidence type="ECO:0000259" key="2">
    <source>
        <dbReference type="Pfam" id="PF22740"/>
    </source>
</evidence>
<keyword evidence="4" id="KW-1185">Reference proteome</keyword>
<dbReference type="GO" id="GO:0005524">
    <property type="term" value="F:ATP binding"/>
    <property type="evidence" value="ECO:0007669"/>
    <property type="project" value="InterPro"/>
</dbReference>
<dbReference type="Proteomes" id="UP001144096">
    <property type="component" value="Unassembled WGS sequence"/>
</dbReference>
<gene>
    <name evidence="3" type="ORF">M8542_02930</name>
</gene>
<sequence>MDLTLFDVRWPGTEPAGEFGLRAVPAEPMVRTQVVIESFGFLHRPARPLVVDTPHLVIDLRELLRDPHVPPALRYGTGRDHAVRVNVLTRPGAIEFVRAQAAAIAALVIVARPDTVKVTVGCSGGRHRSVVVAEALALVLAQRDVAAGVYHRDIRRPVVSRTIGRADEEREVSVPSAGLPKDGNGSDQGLYVGTLVVEASFELPATGGSST</sequence>
<dbReference type="InterPro" id="IPR005337">
    <property type="entry name" value="RapZ-like"/>
</dbReference>
<feature type="region of interest" description="Disordered" evidence="1">
    <location>
        <begin position="167"/>
        <end position="186"/>
    </location>
</feature>
<dbReference type="PANTHER" id="PTHR30448:SF0">
    <property type="entry name" value="RNASE ADAPTER PROTEIN RAPZ"/>
    <property type="match status" value="1"/>
</dbReference>